<dbReference type="InterPro" id="IPR038765">
    <property type="entry name" value="Papain-like_cys_pep_sf"/>
</dbReference>
<dbReference type="Pfam" id="PF02902">
    <property type="entry name" value="Peptidase_C48"/>
    <property type="match status" value="1"/>
</dbReference>
<dbReference type="GO" id="GO:0008234">
    <property type="term" value="F:cysteine-type peptidase activity"/>
    <property type="evidence" value="ECO:0007669"/>
    <property type="project" value="InterPro"/>
</dbReference>
<dbReference type="HOGENOM" id="CLU_1108894_0_0_1"/>
<evidence type="ECO:0000259" key="4">
    <source>
        <dbReference type="PROSITE" id="PS50600"/>
    </source>
</evidence>
<dbReference type="AlphaFoldDB" id="D0P3N0"/>
<dbReference type="InterPro" id="IPR003653">
    <property type="entry name" value="Peptidase_C48_C"/>
</dbReference>
<dbReference type="PROSITE" id="PS50600">
    <property type="entry name" value="ULP_PROTEASE"/>
    <property type="match status" value="1"/>
</dbReference>
<evidence type="ECO:0000256" key="1">
    <source>
        <dbReference type="ARBA" id="ARBA00005234"/>
    </source>
</evidence>
<evidence type="ECO:0000313" key="5">
    <source>
        <dbReference type="EMBL" id="EEY60281.1"/>
    </source>
</evidence>
<dbReference type="VEuPathDB" id="FungiDB:PITG_21243"/>
<dbReference type="GeneID" id="9466696"/>
<organism evidence="5 6">
    <name type="scientific">Phytophthora infestans (strain T30-4)</name>
    <name type="common">Potato late blight agent</name>
    <dbReference type="NCBI Taxonomy" id="403677"/>
    <lineage>
        <taxon>Eukaryota</taxon>
        <taxon>Sar</taxon>
        <taxon>Stramenopiles</taxon>
        <taxon>Oomycota</taxon>
        <taxon>Peronosporomycetes</taxon>
        <taxon>Peronosporales</taxon>
        <taxon>Peronosporaceae</taxon>
        <taxon>Phytophthora</taxon>
    </lineage>
</organism>
<dbReference type="Gene3D" id="3.40.395.10">
    <property type="entry name" value="Adenoviral Proteinase, Chain A"/>
    <property type="match status" value="1"/>
</dbReference>
<keyword evidence="2 5" id="KW-0645">Protease</keyword>
<proteinExistence type="inferred from homology"/>
<dbReference type="eggNOG" id="ENOG502RFYI">
    <property type="taxonomic scope" value="Eukaryota"/>
</dbReference>
<dbReference type="SUPFAM" id="SSF54001">
    <property type="entry name" value="Cysteine proteinases"/>
    <property type="match status" value="1"/>
</dbReference>
<evidence type="ECO:0000313" key="6">
    <source>
        <dbReference type="Proteomes" id="UP000006643"/>
    </source>
</evidence>
<sequence length="251" mass="28522">MLKDIKAMDRWHTCMKLLAQTEDAMNWAVNTSVKRITIPDELSDGVATEPKECENAIKQLMLRGGRVTSFGSVPYRSLLAFCGSSWLDDNCMGHGIALLHREHPDVGVVNPLFLRFQLREQQLTTVKAGNPFAKTNKIVLIPLHIDNNHWCGAVIDFRRETRRITLFDPLQASKAKYYDICEAQLKSIFGELCSLLTIKPETRSRQPDGSSCGVAVLMFFECYLRGIPLPAKPTLAFIRFLRLRYMLKCLM</sequence>
<keyword evidence="3" id="KW-0378">Hydrolase</keyword>
<feature type="domain" description="Ubiquitin-like protease family profile" evidence="4">
    <location>
        <begin position="71"/>
        <end position="223"/>
    </location>
</feature>
<gene>
    <name evidence="5" type="ORF">PITG_21243</name>
</gene>
<evidence type="ECO:0000256" key="3">
    <source>
        <dbReference type="ARBA" id="ARBA00022801"/>
    </source>
</evidence>
<keyword evidence="6" id="KW-1185">Reference proteome</keyword>
<reference evidence="6" key="1">
    <citation type="journal article" date="2009" name="Nature">
        <title>Genome sequence and analysis of the Irish potato famine pathogen Phytophthora infestans.</title>
        <authorList>
            <consortium name="The Broad Institute Genome Sequencing Platform"/>
            <person name="Haas B.J."/>
            <person name="Kamoun S."/>
            <person name="Zody M.C."/>
            <person name="Jiang R.H."/>
            <person name="Handsaker R.E."/>
            <person name="Cano L.M."/>
            <person name="Grabherr M."/>
            <person name="Kodira C.D."/>
            <person name="Raffaele S."/>
            <person name="Torto-Alalibo T."/>
            <person name="Bozkurt T.O."/>
            <person name="Ah-Fong A.M."/>
            <person name="Alvarado L."/>
            <person name="Anderson V.L."/>
            <person name="Armstrong M.R."/>
            <person name="Avrova A."/>
            <person name="Baxter L."/>
            <person name="Beynon J."/>
            <person name="Boevink P.C."/>
            <person name="Bollmann S.R."/>
            <person name="Bos J.I."/>
            <person name="Bulone V."/>
            <person name="Cai G."/>
            <person name="Cakir C."/>
            <person name="Carrington J.C."/>
            <person name="Chawner M."/>
            <person name="Conti L."/>
            <person name="Costanzo S."/>
            <person name="Ewan R."/>
            <person name="Fahlgren N."/>
            <person name="Fischbach M.A."/>
            <person name="Fugelstad J."/>
            <person name="Gilroy E.M."/>
            <person name="Gnerre S."/>
            <person name="Green P.J."/>
            <person name="Grenville-Briggs L.J."/>
            <person name="Griffith J."/>
            <person name="Grunwald N.J."/>
            <person name="Horn K."/>
            <person name="Horner N.R."/>
            <person name="Hu C.H."/>
            <person name="Huitema E."/>
            <person name="Jeong D.H."/>
            <person name="Jones A.M."/>
            <person name="Jones J.D."/>
            <person name="Jones R.W."/>
            <person name="Karlsson E.K."/>
            <person name="Kunjeti S.G."/>
            <person name="Lamour K."/>
            <person name="Liu Z."/>
            <person name="Ma L."/>
            <person name="Maclean D."/>
            <person name="Chibucos M.C."/>
            <person name="McDonald H."/>
            <person name="McWalters J."/>
            <person name="Meijer H.J."/>
            <person name="Morgan W."/>
            <person name="Morris P.F."/>
            <person name="Munro C.A."/>
            <person name="O'Neill K."/>
            <person name="Ospina-Giraldo M."/>
            <person name="Pinzon A."/>
            <person name="Pritchard L."/>
            <person name="Ramsahoye B."/>
            <person name="Ren Q."/>
            <person name="Restrepo S."/>
            <person name="Roy S."/>
            <person name="Sadanandom A."/>
            <person name="Savidor A."/>
            <person name="Schornack S."/>
            <person name="Schwartz D.C."/>
            <person name="Schumann U.D."/>
            <person name="Schwessinger B."/>
            <person name="Seyer L."/>
            <person name="Sharpe T."/>
            <person name="Silvar C."/>
            <person name="Song J."/>
            <person name="Studholme D.J."/>
            <person name="Sykes S."/>
            <person name="Thines M."/>
            <person name="van de Vondervoort P.J."/>
            <person name="Phuntumart V."/>
            <person name="Wawra S."/>
            <person name="Weide R."/>
            <person name="Win J."/>
            <person name="Young C."/>
            <person name="Zhou S."/>
            <person name="Fry W."/>
            <person name="Meyers B.C."/>
            <person name="van West P."/>
            <person name="Ristaino J."/>
            <person name="Govers F."/>
            <person name="Birch P.R."/>
            <person name="Whisson S.C."/>
            <person name="Judelson H.S."/>
            <person name="Nusbaum C."/>
        </authorList>
    </citation>
    <scope>NUCLEOTIDE SEQUENCE [LARGE SCALE GENOMIC DNA]</scope>
    <source>
        <strain evidence="6">T30-4</strain>
    </source>
</reference>
<dbReference type="Proteomes" id="UP000006643">
    <property type="component" value="Unassembled WGS sequence"/>
</dbReference>
<accession>D0P3N0</accession>
<dbReference type="InParanoid" id="D0P3N0"/>
<comment type="similarity">
    <text evidence="1">Belongs to the peptidase C48 family.</text>
</comment>
<protein>
    <submittedName>
        <fullName evidence="5">Cysteine protease family C48, putative</fullName>
    </submittedName>
</protein>
<dbReference type="KEGG" id="pif:PITG_21243"/>
<dbReference type="OrthoDB" id="128191at2759"/>
<dbReference type="EMBL" id="DS028396">
    <property type="protein sequence ID" value="EEY60281.1"/>
    <property type="molecule type" value="Genomic_DNA"/>
</dbReference>
<name>D0P3N0_PHYIT</name>
<dbReference type="GO" id="GO:0006508">
    <property type="term" value="P:proteolysis"/>
    <property type="evidence" value="ECO:0007669"/>
    <property type="project" value="UniProtKB-KW"/>
</dbReference>
<dbReference type="RefSeq" id="XP_002895094.1">
    <property type="nucleotide sequence ID" value="XM_002895048.1"/>
</dbReference>
<evidence type="ECO:0000256" key="2">
    <source>
        <dbReference type="ARBA" id="ARBA00022670"/>
    </source>
</evidence>